<proteinExistence type="predicted"/>
<dbReference type="Gene3D" id="3.70.10.10">
    <property type="match status" value="1"/>
</dbReference>
<dbReference type="PANTHER" id="PTHR15237:SF0">
    <property type="entry name" value="CELL CYCLE CHECKPOINT CONTROL PROTEIN"/>
    <property type="match status" value="1"/>
</dbReference>
<name>A0AAV2SRA2_MEGNR</name>
<dbReference type="GO" id="GO:0071479">
    <property type="term" value="P:cellular response to ionizing radiation"/>
    <property type="evidence" value="ECO:0007669"/>
    <property type="project" value="TreeGrafter"/>
</dbReference>
<reference evidence="1 2" key="1">
    <citation type="submission" date="2024-05" db="EMBL/GenBank/DDBJ databases">
        <authorList>
            <person name="Wallberg A."/>
        </authorList>
    </citation>
    <scope>NUCLEOTIDE SEQUENCE [LARGE SCALE GENOMIC DNA]</scope>
</reference>
<gene>
    <name evidence="1" type="ORF">MNOR_LOCUS38785</name>
</gene>
<keyword evidence="2" id="KW-1185">Reference proteome</keyword>
<dbReference type="Proteomes" id="UP001497623">
    <property type="component" value="Unassembled WGS sequence"/>
</dbReference>
<dbReference type="AlphaFoldDB" id="A0AAV2SRA2"/>
<dbReference type="GO" id="GO:0006281">
    <property type="term" value="P:DNA repair"/>
    <property type="evidence" value="ECO:0007669"/>
    <property type="project" value="TreeGrafter"/>
</dbReference>
<feature type="non-terminal residue" evidence="1">
    <location>
        <position position="107"/>
    </location>
</feature>
<dbReference type="Pfam" id="PF04139">
    <property type="entry name" value="Rad9"/>
    <property type="match status" value="1"/>
</dbReference>
<dbReference type="EMBL" id="CAXKWB010092204">
    <property type="protein sequence ID" value="CAL4216750.1"/>
    <property type="molecule type" value="Genomic_DNA"/>
</dbReference>
<dbReference type="GO" id="GO:0000076">
    <property type="term" value="P:DNA replication checkpoint signaling"/>
    <property type="evidence" value="ECO:0007669"/>
    <property type="project" value="TreeGrafter"/>
</dbReference>
<accession>A0AAV2SRA2</accession>
<organism evidence="1 2">
    <name type="scientific">Meganyctiphanes norvegica</name>
    <name type="common">Northern krill</name>
    <name type="synonym">Thysanopoda norvegica</name>
    <dbReference type="NCBI Taxonomy" id="48144"/>
    <lineage>
        <taxon>Eukaryota</taxon>
        <taxon>Metazoa</taxon>
        <taxon>Ecdysozoa</taxon>
        <taxon>Arthropoda</taxon>
        <taxon>Crustacea</taxon>
        <taxon>Multicrustacea</taxon>
        <taxon>Malacostraca</taxon>
        <taxon>Eumalacostraca</taxon>
        <taxon>Eucarida</taxon>
        <taxon>Euphausiacea</taxon>
        <taxon>Euphausiidae</taxon>
        <taxon>Meganyctiphanes</taxon>
    </lineage>
</organism>
<protein>
    <submittedName>
        <fullName evidence="1">Uncharacterized protein</fullName>
    </submittedName>
</protein>
<evidence type="ECO:0000313" key="1">
    <source>
        <dbReference type="EMBL" id="CAL4216750.1"/>
    </source>
</evidence>
<dbReference type="GO" id="GO:0030896">
    <property type="term" value="C:checkpoint clamp complex"/>
    <property type="evidence" value="ECO:0007669"/>
    <property type="project" value="InterPro"/>
</dbReference>
<dbReference type="InterPro" id="IPR007268">
    <property type="entry name" value="Rad9/Ddc1"/>
</dbReference>
<dbReference type="GO" id="GO:0031573">
    <property type="term" value="P:mitotic intra-S DNA damage checkpoint signaling"/>
    <property type="evidence" value="ECO:0007669"/>
    <property type="project" value="TreeGrafter"/>
</dbReference>
<feature type="non-terminal residue" evidence="1">
    <location>
        <position position="1"/>
    </location>
</feature>
<dbReference type="PANTHER" id="PTHR15237">
    <property type="entry name" value="DNA REPAIR PROTEIN RAD9"/>
    <property type="match status" value="1"/>
</dbReference>
<sequence>ACLAAFKSLASLEKSVEKCKMMLDGEDAKLVIQLSCKHQIIKTFNLAFIECETLQAVYDKNSCSNSLTSQARLLSDAVTHFQNNQEEVTLCVTGAKTIIRNHVDDEP</sequence>
<evidence type="ECO:0000313" key="2">
    <source>
        <dbReference type="Proteomes" id="UP001497623"/>
    </source>
</evidence>
<comment type="caution">
    <text evidence="1">The sequence shown here is derived from an EMBL/GenBank/DDBJ whole genome shotgun (WGS) entry which is preliminary data.</text>
</comment>